<evidence type="ECO:0000313" key="5">
    <source>
        <dbReference type="Proteomes" id="UP000523863"/>
    </source>
</evidence>
<dbReference type="InterPro" id="IPR036514">
    <property type="entry name" value="SGNH_hydro_sf"/>
</dbReference>
<feature type="chain" id="PRO_5031105257" evidence="2">
    <location>
        <begin position="30"/>
        <end position="193"/>
    </location>
</feature>
<evidence type="ECO:0000256" key="1">
    <source>
        <dbReference type="PIRSR" id="PIRSR637460-2"/>
    </source>
</evidence>
<feature type="disulfide bond" evidence="1">
    <location>
        <begin position="59"/>
        <end position="85"/>
    </location>
</feature>
<proteinExistence type="predicted"/>
<keyword evidence="2" id="KW-0732">Signal</keyword>
<dbReference type="GO" id="GO:0006629">
    <property type="term" value="P:lipid metabolic process"/>
    <property type="evidence" value="ECO:0007669"/>
    <property type="project" value="TreeGrafter"/>
</dbReference>
<dbReference type="InterPro" id="IPR037460">
    <property type="entry name" value="SEST-like"/>
</dbReference>
<dbReference type="Pfam" id="PF13472">
    <property type="entry name" value="Lipase_GDSL_2"/>
    <property type="match status" value="1"/>
</dbReference>
<dbReference type="GO" id="GO:0016788">
    <property type="term" value="F:hydrolase activity, acting on ester bonds"/>
    <property type="evidence" value="ECO:0007669"/>
    <property type="project" value="InterPro"/>
</dbReference>
<organism evidence="4 5">
    <name type="scientific">Neomicrococcus lactis</name>
    <dbReference type="NCBI Taxonomy" id="732241"/>
    <lineage>
        <taxon>Bacteria</taxon>
        <taxon>Bacillati</taxon>
        <taxon>Actinomycetota</taxon>
        <taxon>Actinomycetes</taxon>
        <taxon>Micrococcales</taxon>
        <taxon>Micrococcaceae</taxon>
        <taxon>Neomicrococcus</taxon>
    </lineage>
</organism>
<dbReference type="InterPro" id="IPR013830">
    <property type="entry name" value="SGNH_hydro"/>
</dbReference>
<dbReference type="SUPFAM" id="SSF52266">
    <property type="entry name" value="SGNH hydrolase"/>
    <property type="match status" value="1"/>
</dbReference>
<dbReference type="PANTHER" id="PTHR37981">
    <property type="entry name" value="LIPASE 2"/>
    <property type="match status" value="1"/>
</dbReference>
<dbReference type="Gene3D" id="3.40.50.1110">
    <property type="entry name" value="SGNH hydrolase"/>
    <property type="match status" value="1"/>
</dbReference>
<evidence type="ECO:0000256" key="2">
    <source>
        <dbReference type="SAM" id="SignalP"/>
    </source>
</evidence>
<dbReference type="AlphaFoldDB" id="A0A7W8Y8T5"/>
<keyword evidence="1" id="KW-1015">Disulfide bond</keyword>
<gene>
    <name evidence="4" type="ORF">BKA12_000032</name>
</gene>
<feature type="disulfide bond" evidence="1">
    <location>
        <begin position="129"/>
        <end position="137"/>
    </location>
</feature>
<protein>
    <submittedName>
        <fullName evidence="4">Lysophospholipase L1-like esterase</fullName>
    </submittedName>
</protein>
<dbReference type="EMBL" id="JACHBL010000001">
    <property type="protein sequence ID" value="MBB5596952.1"/>
    <property type="molecule type" value="Genomic_DNA"/>
</dbReference>
<keyword evidence="5" id="KW-1185">Reference proteome</keyword>
<accession>A0A7W8Y8T5</accession>
<dbReference type="RefSeq" id="WP_183639727.1">
    <property type="nucleotide sequence ID" value="NZ_JACHBL010000001.1"/>
</dbReference>
<dbReference type="Proteomes" id="UP000523863">
    <property type="component" value="Unassembled WGS sequence"/>
</dbReference>
<name>A0A7W8Y8T5_9MICC</name>
<comment type="caution">
    <text evidence="4">The sequence shown here is derived from an EMBL/GenBank/DDBJ whole genome shotgun (WGS) entry which is preliminary data.</text>
</comment>
<dbReference type="PANTHER" id="PTHR37981:SF1">
    <property type="entry name" value="SGNH HYDROLASE-TYPE ESTERASE DOMAIN-CONTAINING PROTEIN"/>
    <property type="match status" value="1"/>
</dbReference>
<evidence type="ECO:0000313" key="4">
    <source>
        <dbReference type="EMBL" id="MBB5596952.1"/>
    </source>
</evidence>
<sequence>MARNVTRRVGGFLAAVARAAAAFGSTANAAERNIDYVNLGDSYSAGYGTGSLTIVGDACSQGTGSDHVSKLAAKKNVNLTLDFACAGADSATLAGIAATVAAGALGDAEVVTLTVGGNELPWAELPGACAYGDDLQCAGAQQVAGSILSSLYARVLHTLSVIRSSAPNARIVILGSTTIQTIHTTFTQPPRAT</sequence>
<feature type="domain" description="SGNH hydrolase-type esterase" evidence="3">
    <location>
        <begin position="39"/>
        <end position="182"/>
    </location>
</feature>
<reference evidence="4 5" key="1">
    <citation type="submission" date="2020-08" db="EMBL/GenBank/DDBJ databases">
        <title>Sequencing the genomes of 1000 actinobacteria strains.</title>
        <authorList>
            <person name="Klenk H.-P."/>
        </authorList>
    </citation>
    <scope>NUCLEOTIDE SEQUENCE [LARGE SCALE GENOMIC DNA]</scope>
    <source>
        <strain evidence="4 5">DSM 23694</strain>
    </source>
</reference>
<feature type="signal peptide" evidence="2">
    <location>
        <begin position="1"/>
        <end position="29"/>
    </location>
</feature>
<evidence type="ECO:0000259" key="3">
    <source>
        <dbReference type="Pfam" id="PF13472"/>
    </source>
</evidence>